<evidence type="ECO:0000313" key="2">
    <source>
        <dbReference type="Proteomes" id="UP000316659"/>
    </source>
</evidence>
<accession>A0A4Y4E7D0</accession>
<sequence>MVGGAFVPGLPRRGAEEPPDLARALDHARILRAAGDPGGAAQVLDRAFAAEGVRTRSVAERVRFRALVLRADLALALHDEAAAERFLEGAEWFRAGADFLPRVAEALAALDDEVHRADELRDRLASERCTG</sequence>
<dbReference type="EMBL" id="BJNZ01000040">
    <property type="protein sequence ID" value="GED11844.1"/>
    <property type="molecule type" value="Genomic_DNA"/>
</dbReference>
<evidence type="ECO:0008006" key="3">
    <source>
        <dbReference type="Google" id="ProtNLM"/>
    </source>
</evidence>
<evidence type="ECO:0000313" key="1">
    <source>
        <dbReference type="EMBL" id="GED11844.1"/>
    </source>
</evidence>
<comment type="caution">
    <text evidence="1">The sequence shown here is derived from an EMBL/GenBank/DDBJ whole genome shotgun (WGS) entry which is preliminary data.</text>
</comment>
<protein>
    <recommendedName>
        <fullName evidence="3">Tetratricopeptide repeat protein</fullName>
    </recommendedName>
</protein>
<reference evidence="1 2" key="1">
    <citation type="submission" date="2019-06" db="EMBL/GenBank/DDBJ databases">
        <title>Whole genome shotgun sequence of Cellulosimicrobium cellulans NBRC 15516.</title>
        <authorList>
            <person name="Hosoyama A."/>
            <person name="Uohara A."/>
            <person name="Ohji S."/>
            <person name="Ichikawa N."/>
        </authorList>
    </citation>
    <scope>NUCLEOTIDE SEQUENCE [LARGE SCALE GENOMIC DNA]</scope>
    <source>
        <strain evidence="1 2">NBRC 15516</strain>
    </source>
</reference>
<dbReference type="Proteomes" id="UP000316659">
    <property type="component" value="Unassembled WGS sequence"/>
</dbReference>
<dbReference type="RefSeq" id="WP_141391230.1">
    <property type="nucleotide sequence ID" value="NZ_BJNZ01000040.1"/>
</dbReference>
<proteinExistence type="predicted"/>
<gene>
    <name evidence="1" type="ORF">CCE02nite_38430</name>
</gene>
<dbReference type="AlphaFoldDB" id="A0A4Y4E7D0"/>
<organism evidence="1 2">
    <name type="scientific">Cellulosimicrobium cellulans</name>
    <name type="common">Arthrobacter luteus</name>
    <dbReference type="NCBI Taxonomy" id="1710"/>
    <lineage>
        <taxon>Bacteria</taxon>
        <taxon>Bacillati</taxon>
        <taxon>Actinomycetota</taxon>
        <taxon>Actinomycetes</taxon>
        <taxon>Micrococcales</taxon>
        <taxon>Promicromonosporaceae</taxon>
        <taxon>Cellulosimicrobium</taxon>
    </lineage>
</organism>
<name>A0A4Y4E7D0_CELCE</name>